<dbReference type="InterPro" id="IPR016039">
    <property type="entry name" value="Thiolase-like"/>
</dbReference>
<proteinExistence type="predicted"/>
<keyword evidence="1" id="KW-0808">Transferase</keyword>
<name>A0A369JIP1_HYPMA</name>
<dbReference type="OrthoDB" id="3001637at2759"/>
<dbReference type="AlphaFoldDB" id="A0A369JIP1"/>
<dbReference type="InterPro" id="IPR029069">
    <property type="entry name" value="HotDog_dom_sf"/>
</dbReference>
<evidence type="ECO:0000256" key="1">
    <source>
        <dbReference type="ARBA" id="ARBA00022679"/>
    </source>
</evidence>
<organism evidence="2 3">
    <name type="scientific">Hypsizygus marmoreus</name>
    <name type="common">White beech mushroom</name>
    <name type="synonym">Agaricus marmoreus</name>
    <dbReference type="NCBI Taxonomy" id="39966"/>
    <lineage>
        <taxon>Eukaryota</taxon>
        <taxon>Fungi</taxon>
        <taxon>Dikarya</taxon>
        <taxon>Basidiomycota</taxon>
        <taxon>Agaricomycotina</taxon>
        <taxon>Agaricomycetes</taxon>
        <taxon>Agaricomycetidae</taxon>
        <taxon>Agaricales</taxon>
        <taxon>Tricholomatineae</taxon>
        <taxon>Lyophyllaceae</taxon>
        <taxon>Hypsizygus</taxon>
    </lineage>
</organism>
<dbReference type="GO" id="GO:0016746">
    <property type="term" value="F:acyltransferase activity"/>
    <property type="evidence" value="ECO:0007669"/>
    <property type="project" value="InterPro"/>
</dbReference>
<dbReference type="SUPFAM" id="SSF53901">
    <property type="entry name" value="Thiolase-like"/>
    <property type="match status" value="1"/>
</dbReference>
<accession>A0A369JIP1</accession>
<dbReference type="InParanoid" id="A0A369JIP1"/>
<evidence type="ECO:0008006" key="4">
    <source>
        <dbReference type="Google" id="ProtNLM"/>
    </source>
</evidence>
<dbReference type="InterPro" id="IPR050830">
    <property type="entry name" value="Fungal_FAS"/>
</dbReference>
<dbReference type="Proteomes" id="UP000076154">
    <property type="component" value="Unassembled WGS sequence"/>
</dbReference>
<protein>
    <recommendedName>
        <fullName evidence="4">N-terminal of MaoC-like dehydratase domain-containing protein</fullName>
    </recommendedName>
</protein>
<dbReference type="SUPFAM" id="SSF54637">
    <property type="entry name" value="Thioesterase/thiol ester dehydrase-isomerase"/>
    <property type="match status" value="1"/>
</dbReference>
<gene>
    <name evidence="2" type="ORF">Hypma_013722</name>
</gene>
<dbReference type="EMBL" id="LUEZ02000080">
    <property type="protein sequence ID" value="RDB19274.1"/>
    <property type="molecule type" value="Genomic_DNA"/>
</dbReference>
<dbReference type="PANTHER" id="PTHR10982">
    <property type="entry name" value="MALONYL COA-ACYL CARRIER PROTEIN TRANSACYLASE"/>
    <property type="match status" value="1"/>
</dbReference>
<sequence length="193" mass="21386">MFKDRRDECEVQNDILQENFINATAGWINLLLLSSSGPVKIPAGACATALQSLDIACDFILSGKAKLIFPAVIDGNHLKLVHLSNGFRKVDGVKPLQVGDICKAEARIASVTNANEGKIADVKGYVYRAGEKVIEVVSAFLYRARVAGYQNTFETTEEPDYNVFLKPMLLSVFFSRRSDSNSLRRSPCWLEPR</sequence>
<dbReference type="STRING" id="39966.A0A369JIP1"/>
<dbReference type="Gene3D" id="3.10.129.10">
    <property type="entry name" value="Hotdog Thioesterase"/>
    <property type="match status" value="1"/>
</dbReference>
<comment type="caution">
    <text evidence="2">The sequence shown here is derived from an EMBL/GenBank/DDBJ whole genome shotgun (WGS) entry which is preliminary data.</text>
</comment>
<dbReference type="PANTHER" id="PTHR10982:SF21">
    <property type="entry name" value="FATTY ACID SYNTHASE SUBUNIT BETA"/>
    <property type="match status" value="1"/>
</dbReference>
<evidence type="ECO:0000313" key="3">
    <source>
        <dbReference type="Proteomes" id="UP000076154"/>
    </source>
</evidence>
<keyword evidence="3" id="KW-1185">Reference proteome</keyword>
<reference evidence="2" key="1">
    <citation type="submission" date="2018-04" db="EMBL/GenBank/DDBJ databases">
        <title>Whole genome sequencing of Hypsizygus marmoreus.</title>
        <authorList>
            <person name="Choi I.-G."/>
            <person name="Min B."/>
            <person name="Kim J.-G."/>
            <person name="Kim S."/>
            <person name="Oh Y.-L."/>
            <person name="Kong W.-S."/>
            <person name="Park H."/>
            <person name="Jeong J."/>
            <person name="Song E.-S."/>
        </authorList>
    </citation>
    <scope>NUCLEOTIDE SEQUENCE [LARGE SCALE GENOMIC DNA]</scope>
    <source>
        <strain evidence="2">51987-8</strain>
    </source>
</reference>
<evidence type="ECO:0000313" key="2">
    <source>
        <dbReference type="EMBL" id="RDB19274.1"/>
    </source>
</evidence>